<dbReference type="PANTHER" id="PTHR43433:SF5">
    <property type="entry name" value="AB HYDROLASE-1 DOMAIN-CONTAINING PROTEIN"/>
    <property type="match status" value="1"/>
</dbReference>
<dbReference type="InterPro" id="IPR000073">
    <property type="entry name" value="AB_hydrolase_1"/>
</dbReference>
<dbReference type="PANTHER" id="PTHR43433">
    <property type="entry name" value="HYDROLASE, ALPHA/BETA FOLD FAMILY PROTEIN"/>
    <property type="match status" value="1"/>
</dbReference>
<keyword evidence="3" id="KW-1185">Reference proteome</keyword>
<feature type="domain" description="AB hydrolase-1" evidence="1">
    <location>
        <begin position="21"/>
        <end position="278"/>
    </location>
</feature>
<evidence type="ECO:0000313" key="3">
    <source>
        <dbReference type="Proteomes" id="UP001368500"/>
    </source>
</evidence>
<evidence type="ECO:0000313" key="2">
    <source>
        <dbReference type="EMBL" id="MEK8026274.1"/>
    </source>
</evidence>
<gene>
    <name evidence="2" type="ORF">AACH11_09920</name>
</gene>
<proteinExistence type="predicted"/>
<keyword evidence="2" id="KW-0378">Hydrolase</keyword>
<organism evidence="2 3">
    <name type="scientific">Pseudaquabacterium rugosum</name>
    <dbReference type="NCBI Taxonomy" id="2984194"/>
    <lineage>
        <taxon>Bacteria</taxon>
        <taxon>Pseudomonadati</taxon>
        <taxon>Pseudomonadota</taxon>
        <taxon>Betaproteobacteria</taxon>
        <taxon>Burkholderiales</taxon>
        <taxon>Sphaerotilaceae</taxon>
        <taxon>Pseudaquabacterium</taxon>
    </lineage>
</organism>
<dbReference type="Proteomes" id="UP001368500">
    <property type="component" value="Unassembled WGS sequence"/>
</dbReference>
<dbReference type="SUPFAM" id="SSF53474">
    <property type="entry name" value="alpha/beta-Hydrolases"/>
    <property type="match status" value="1"/>
</dbReference>
<dbReference type="Gene3D" id="3.40.50.1820">
    <property type="entry name" value="alpha/beta hydrolase"/>
    <property type="match status" value="1"/>
</dbReference>
<comment type="caution">
    <text evidence="2">The sequence shown here is derived from an EMBL/GenBank/DDBJ whole genome shotgun (WGS) entry which is preliminary data.</text>
</comment>
<name>A0ABU9B8Q4_9BURK</name>
<dbReference type="RefSeq" id="WP_341374051.1">
    <property type="nucleotide sequence ID" value="NZ_JBBUTF010000007.1"/>
</dbReference>
<dbReference type="Pfam" id="PF00561">
    <property type="entry name" value="Abhydrolase_1"/>
    <property type="match status" value="1"/>
</dbReference>
<protein>
    <submittedName>
        <fullName evidence="2">Alpha/beta fold hydrolase</fullName>
    </submittedName>
</protein>
<dbReference type="EMBL" id="JBBUTF010000007">
    <property type="protein sequence ID" value="MEK8026274.1"/>
    <property type="molecule type" value="Genomic_DNA"/>
</dbReference>
<sequence>MQLRANGIRIEVDEQGPPDGPVLLLIMGLGMQLVGWPQPLVDRLCAAGVRVLRLDNRDAGLSQGFDEAGVPSLWRAGLRQQLHLPLRGLPYGLSDMAADVLGVLDALRIPRVHVCGASMGGMIAQHLAATSPQRVASLVLLMSTRGARDLPQPSLGAQWTMLQRPRRNDEAAVLPYLMRVHRAIGSQPPWRIDEAALLERQREAFRRAWRPDGTVRQLLAVAADGDRAPLLRRIAAQPWPQHVIHGAADPLLPPAHGRDLVRHLPRAAFSLIEGMGHDLPPALLPRLAAELLETMAAGGAPIIAG</sequence>
<dbReference type="InterPro" id="IPR029058">
    <property type="entry name" value="AB_hydrolase_fold"/>
</dbReference>
<dbReference type="InterPro" id="IPR050471">
    <property type="entry name" value="AB_hydrolase"/>
</dbReference>
<dbReference type="GO" id="GO:0016787">
    <property type="term" value="F:hydrolase activity"/>
    <property type="evidence" value="ECO:0007669"/>
    <property type="project" value="UniProtKB-KW"/>
</dbReference>
<evidence type="ECO:0000259" key="1">
    <source>
        <dbReference type="Pfam" id="PF00561"/>
    </source>
</evidence>
<reference evidence="2 3" key="1">
    <citation type="submission" date="2024-04" db="EMBL/GenBank/DDBJ databases">
        <title>Novel species of the genus Ideonella isolated from streams.</title>
        <authorList>
            <person name="Lu H."/>
        </authorList>
    </citation>
    <scope>NUCLEOTIDE SEQUENCE [LARGE SCALE GENOMIC DNA]</scope>
    <source>
        <strain evidence="2 3">BYS139W</strain>
    </source>
</reference>
<accession>A0ABU9B8Q4</accession>